<dbReference type="GO" id="GO:0005524">
    <property type="term" value="F:ATP binding"/>
    <property type="evidence" value="ECO:0007669"/>
    <property type="project" value="UniProtKB-KW"/>
</dbReference>
<keyword evidence="3" id="KW-0418">Kinase</keyword>
<comment type="caution">
    <text evidence="7">The sequence shown here is derived from an EMBL/GenBank/DDBJ whole genome shotgun (WGS) entry which is preliminary data.</text>
</comment>
<gene>
    <name evidence="7" type="ORF">T459_27003</name>
</gene>
<dbReference type="PANTHER" id="PTHR43671">
    <property type="entry name" value="SERINE/THREONINE-PROTEIN KINASE NEK"/>
    <property type="match status" value="1"/>
</dbReference>
<feature type="region of interest" description="Disordered" evidence="5">
    <location>
        <begin position="207"/>
        <end position="246"/>
    </location>
</feature>
<keyword evidence="8" id="KW-1185">Reference proteome</keyword>
<evidence type="ECO:0000313" key="7">
    <source>
        <dbReference type="EMBL" id="PHT67516.1"/>
    </source>
</evidence>
<dbReference type="GO" id="GO:0004672">
    <property type="term" value="F:protein kinase activity"/>
    <property type="evidence" value="ECO:0007669"/>
    <property type="project" value="InterPro"/>
</dbReference>
<evidence type="ECO:0000256" key="4">
    <source>
        <dbReference type="ARBA" id="ARBA00022840"/>
    </source>
</evidence>
<reference evidence="7 8" key="1">
    <citation type="journal article" date="2014" name="Nat. Genet.">
        <title>Genome sequence of the hot pepper provides insights into the evolution of pungency in Capsicum species.</title>
        <authorList>
            <person name="Kim S."/>
            <person name="Park M."/>
            <person name="Yeom S.I."/>
            <person name="Kim Y.M."/>
            <person name="Lee J.M."/>
            <person name="Lee H.A."/>
            <person name="Seo E."/>
            <person name="Choi J."/>
            <person name="Cheong K."/>
            <person name="Kim K.T."/>
            <person name="Jung K."/>
            <person name="Lee G.W."/>
            <person name="Oh S.K."/>
            <person name="Bae C."/>
            <person name="Kim S.B."/>
            <person name="Lee H.Y."/>
            <person name="Kim S.Y."/>
            <person name="Kim M.S."/>
            <person name="Kang B.C."/>
            <person name="Jo Y.D."/>
            <person name="Yang H.B."/>
            <person name="Jeong H.J."/>
            <person name="Kang W.H."/>
            <person name="Kwon J.K."/>
            <person name="Shin C."/>
            <person name="Lim J.Y."/>
            <person name="Park J.H."/>
            <person name="Huh J.H."/>
            <person name="Kim J.S."/>
            <person name="Kim B.D."/>
            <person name="Cohen O."/>
            <person name="Paran I."/>
            <person name="Suh M.C."/>
            <person name="Lee S.B."/>
            <person name="Kim Y.K."/>
            <person name="Shin Y."/>
            <person name="Noh S.J."/>
            <person name="Park J."/>
            <person name="Seo Y.S."/>
            <person name="Kwon S.Y."/>
            <person name="Kim H.A."/>
            <person name="Park J.M."/>
            <person name="Kim H.J."/>
            <person name="Choi S.B."/>
            <person name="Bosland P.W."/>
            <person name="Reeves G."/>
            <person name="Jo S.H."/>
            <person name="Lee B.W."/>
            <person name="Cho H.T."/>
            <person name="Choi H.S."/>
            <person name="Lee M.S."/>
            <person name="Yu Y."/>
            <person name="Do Choi Y."/>
            <person name="Park B.S."/>
            <person name="van Deynze A."/>
            <person name="Ashrafi H."/>
            <person name="Hill T."/>
            <person name="Kim W.T."/>
            <person name="Pai H.S."/>
            <person name="Ahn H.K."/>
            <person name="Yeam I."/>
            <person name="Giovannoni J.J."/>
            <person name="Rose J.K."/>
            <person name="Sorensen I."/>
            <person name="Lee S.J."/>
            <person name="Kim R.W."/>
            <person name="Choi I.Y."/>
            <person name="Choi B.S."/>
            <person name="Lim J.S."/>
            <person name="Lee Y.H."/>
            <person name="Choi D."/>
        </authorList>
    </citation>
    <scope>NUCLEOTIDE SEQUENCE [LARGE SCALE GENOMIC DNA]</scope>
    <source>
        <strain evidence="8">cv. CM334</strain>
    </source>
</reference>
<evidence type="ECO:0000256" key="2">
    <source>
        <dbReference type="ARBA" id="ARBA00022741"/>
    </source>
</evidence>
<dbReference type="Gramene" id="PHT67516">
    <property type="protein sequence ID" value="PHT67516"/>
    <property type="gene ID" value="T459_27003"/>
</dbReference>
<dbReference type="InterPro" id="IPR050660">
    <property type="entry name" value="NEK_Ser/Thr_kinase"/>
</dbReference>
<evidence type="ECO:0000256" key="5">
    <source>
        <dbReference type="SAM" id="MobiDB-lite"/>
    </source>
</evidence>
<evidence type="ECO:0000256" key="3">
    <source>
        <dbReference type="ARBA" id="ARBA00022777"/>
    </source>
</evidence>
<feature type="compositionally biased region" description="Gly residues" evidence="5">
    <location>
        <begin position="226"/>
        <end position="235"/>
    </location>
</feature>
<evidence type="ECO:0000256" key="1">
    <source>
        <dbReference type="ARBA" id="ARBA00022679"/>
    </source>
</evidence>
<keyword evidence="4" id="KW-0067">ATP-binding</keyword>
<organism evidence="7 8">
    <name type="scientific">Capsicum annuum</name>
    <name type="common">Capsicum pepper</name>
    <dbReference type="NCBI Taxonomy" id="4072"/>
    <lineage>
        <taxon>Eukaryota</taxon>
        <taxon>Viridiplantae</taxon>
        <taxon>Streptophyta</taxon>
        <taxon>Embryophyta</taxon>
        <taxon>Tracheophyta</taxon>
        <taxon>Spermatophyta</taxon>
        <taxon>Magnoliopsida</taxon>
        <taxon>eudicotyledons</taxon>
        <taxon>Gunneridae</taxon>
        <taxon>Pentapetalae</taxon>
        <taxon>asterids</taxon>
        <taxon>lamiids</taxon>
        <taxon>Solanales</taxon>
        <taxon>Solanaceae</taxon>
        <taxon>Solanoideae</taxon>
        <taxon>Capsiceae</taxon>
        <taxon>Capsicum</taxon>
    </lineage>
</organism>
<evidence type="ECO:0000313" key="8">
    <source>
        <dbReference type="Proteomes" id="UP000222542"/>
    </source>
</evidence>
<name>A0A2G2YCP5_CAPAN</name>
<evidence type="ECO:0000259" key="6">
    <source>
        <dbReference type="PROSITE" id="PS50011"/>
    </source>
</evidence>
<dbReference type="PANTHER" id="PTHR43671:SF82">
    <property type="entry name" value="SERINE_THREONINE-PROTEIN KINASE NEK6-LIKE"/>
    <property type="match status" value="1"/>
</dbReference>
<dbReference type="InterPro" id="IPR000719">
    <property type="entry name" value="Prot_kinase_dom"/>
</dbReference>
<proteinExistence type="predicted"/>
<dbReference type="PROSITE" id="PS50011">
    <property type="entry name" value="PROTEIN_KINASE_DOM"/>
    <property type="match status" value="1"/>
</dbReference>
<protein>
    <recommendedName>
        <fullName evidence="6">Protein kinase domain-containing protein</fullName>
    </recommendedName>
</protein>
<dbReference type="Proteomes" id="UP000222542">
    <property type="component" value="Unassembled WGS sequence"/>
</dbReference>
<sequence length="292" mass="32628">MTRKPPKQTGAHQKQLDILAPTCVVYELRAEVMRKSRGALFPEEVVKCDFNTYEASLCLPGDFGLGKLLDAEGLASSVSGTPNDMCPELLSGIPYGYKSDIWSLGYCMFDIATYRPTFKASDKTGLTNKINRGLFSPLPIIYSTLVAWFERRRGLPEVLLWERSRGCVADVGRSLEGRKKATGGWRMERRRGGLASRLRRWQRCSPVEDEKGGGWPSEQRLDSPGVGAGDAYGGEGRGDGESCSPEMAAWRRGVGAEGMVLVVDWRWRDQRRGGRDQDLEVFIERAKREVDR</sequence>
<dbReference type="Pfam" id="PF00069">
    <property type="entry name" value="Pkinase"/>
    <property type="match status" value="1"/>
</dbReference>
<dbReference type="Gene3D" id="1.10.510.10">
    <property type="entry name" value="Transferase(Phosphotransferase) domain 1"/>
    <property type="match status" value="1"/>
</dbReference>
<keyword evidence="2" id="KW-0547">Nucleotide-binding</keyword>
<dbReference type="EMBL" id="AYRZ02000011">
    <property type="protein sequence ID" value="PHT67516.1"/>
    <property type="molecule type" value="Genomic_DNA"/>
</dbReference>
<keyword evidence="1" id="KW-0808">Transferase</keyword>
<feature type="domain" description="Protein kinase" evidence="6">
    <location>
        <begin position="1"/>
        <end position="168"/>
    </location>
</feature>
<accession>A0A2G2YCP5</accession>
<dbReference type="InterPro" id="IPR011009">
    <property type="entry name" value="Kinase-like_dom_sf"/>
</dbReference>
<reference evidence="7 8" key="2">
    <citation type="journal article" date="2017" name="Genome Biol.">
        <title>New reference genome sequences of hot pepper reveal the massive evolution of plant disease-resistance genes by retroduplication.</title>
        <authorList>
            <person name="Kim S."/>
            <person name="Park J."/>
            <person name="Yeom S.I."/>
            <person name="Kim Y.M."/>
            <person name="Seo E."/>
            <person name="Kim K.T."/>
            <person name="Kim M.S."/>
            <person name="Lee J.M."/>
            <person name="Cheong K."/>
            <person name="Shin H.S."/>
            <person name="Kim S.B."/>
            <person name="Han K."/>
            <person name="Lee J."/>
            <person name="Park M."/>
            <person name="Lee H.A."/>
            <person name="Lee H.Y."/>
            <person name="Lee Y."/>
            <person name="Oh S."/>
            <person name="Lee J.H."/>
            <person name="Choi E."/>
            <person name="Choi E."/>
            <person name="Lee S.E."/>
            <person name="Jeon J."/>
            <person name="Kim H."/>
            <person name="Choi G."/>
            <person name="Song H."/>
            <person name="Lee J."/>
            <person name="Lee S.C."/>
            <person name="Kwon J.K."/>
            <person name="Lee H.Y."/>
            <person name="Koo N."/>
            <person name="Hong Y."/>
            <person name="Kim R.W."/>
            <person name="Kang W.H."/>
            <person name="Huh J.H."/>
            <person name="Kang B.C."/>
            <person name="Yang T.J."/>
            <person name="Lee Y.H."/>
            <person name="Bennetzen J.L."/>
            <person name="Choi D."/>
        </authorList>
    </citation>
    <scope>NUCLEOTIDE SEQUENCE [LARGE SCALE GENOMIC DNA]</scope>
    <source>
        <strain evidence="8">cv. CM334</strain>
    </source>
</reference>
<dbReference type="SUPFAM" id="SSF56112">
    <property type="entry name" value="Protein kinase-like (PK-like)"/>
    <property type="match status" value="1"/>
</dbReference>
<dbReference type="AlphaFoldDB" id="A0A2G2YCP5"/>